<dbReference type="EMBL" id="JAULSR010000009">
    <property type="protein sequence ID" value="KAK0612639.1"/>
    <property type="molecule type" value="Genomic_DNA"/>
</dbReference>
<protein>
    <recommendedName>
        <fullName evidence="4">BZIP domain-containing protein</fullName>
    </recommendedName>
</protein>
<dbReference type="CDD" id="cd14688">
    <property type="entry name" value="bZIP_YAP"/>
    <property type="match status" value="1"/>
</dbReference>
<dbReference type="Gene3D" id="1.20.5.170">
    <property type="match status" value="1"/>
</dbReference>
<keyword evidence="3" id="KW-1185">Reference proteome</keyword>
<proteinExistence type="predicted"/>
<name>A0AA39W4V5_9PEZI</name>
<comment type="caution">
    <text evidence="2">The sequence shown here is derived from an EMBL/GenBank/DDBJ whole genome shotgun (WGS) entry which is preliminary data.</text>
</comment>
<evidence type="ECO:0000313" key="2">
    <source>
        <dbReference type="EMBL" id="KAK0612639.1"/>
    </source>
</evidence>
<dbReference type="PANTHER" id="PTHR37012">
    <property type="entry name" value="B-ZIP TRANSCRIPTION FACTOR (EUROFUNG)-RELATED"/>
    <property type="match status" value="1"/>
</dbReference>
<dbReference type="PANTHER" id="PTHR37012:SF2">
    <property type="entry name" value="BZIP DOMAIN-CONTAINING PROTEIN-RELATED"/>
    <property type="match status" value="1"/>
</dbReference>
<sequence length="289" mass="32058">MCIATPLAPGAPLQNQSDTTGTTEHIQPAKMSESSPEAPNNNKPRRSKKIPRKVSDLTPAQIARKRANDRDAQREIRQRTKEYIEKLERRLDEVEGKDETLQSLVKHIELLEHKQESLDSNNKRMQGLIEHNEALKREIMALRKCLGIQGRPLYPASPEYSSPSSFHSLSHSLSDRTTVGNFPTPEPYSFQWSAVPVAVAPVVARTAAVSSLLSPSSGSLNEHVPGGEDIPTSVLFDMMSCTCTSVDTEPTLGFSNGTEEGMWIDGKNMYSDNVYSYPPYHPSQHNNVC</sequence>
<organism evidence="2 3">
    <name type="scientific">Bombardia bombarda</name>
    <dbReference type="NCBI Taxonomy" id="252184"/>
    <lineage>
        <taxon>Eukaryota</taxon>
        <taxon>Fungi</taxon>
        <taxon>Dikarya</taxon>
        <taxon>Ascomycota</taxon>
        <taxon>Pezizomycotina</taxon>
        <taxon>Sordariomycetes</taxon>
        <taxon>Sordariomycetidae</taxon>
        <taxon>Sordariales</taxon>
        <taxon>Lasiosphaeriaceae</taxon>
        <taxon>Bombardia</taxon>
    </lineage>
</organism>
<dbReference type="AlphaFoldDB" id="A0AA39W4V5"/>
<feature type="compositionally biased region" description="Polar residues" evidence="1">
    <location>
        <begin position="32"/>
        <end position="42"/>
    </location>
</feature>
<accession>A0AA39W4V5</accession>
<gene>
    <name evidence="2" type="ORF">B0T17DRAFT_620795</name>
</gene>
<evidence type="ECO:0008006" key="4">
    <source>
        <dbReference type="Google" id="ProtNLM"/>
    </source>
</evidence>
<feature type="region of interest" description="Disordered" evidence="1">
    <location>
        <begin position="1"/>
        <end position="74"/>
    </location>
</feature>
<dbReference type="Proteomes" id="UP001174934">
    <property type="component" value="Unassembled WGS sequence"/>
</dbReference>
<evidence type="ECO:0000256" key="1">
    <source>
        <dbReference type="SAM" id="MobiDB-lite"/>
    </source>
</evidence>
<reference evidence="2" key="1">
    <citation type="submission" date="2023-06" db="EMBL/GenBank/DDBJ databases">
        <title>Genome-scale phylogeny and comparative genomics of the fungal order Sordariales.</title>
        <authorList>
            <consortium name="Lawrence Berkeley National Laboratory"/>
            <person name="Hensen N."/>
            <person name="Bonometti L."/>
            <person name="Westerberg I."/>
            <person name="Brannstrom I.O."/>
            <person name="Guillou S."/>
            <person name="Cros-Aarteil S."/>
            <person name="Calhoun S."/>
            <person name="Haridas S."/>
            <person name="Kuo A."/>
            <person name="Mondo S."/>
            <person name="Pangilinan J."/>
            <person name="Riley R."/>
            <person name="LaButti K."/>
            <person name="Andreopoulos B."/>
            <person name="Lipzen A."/>
            <person name="Chen C."/>
            <person name="Yanf M."/>
            <person name="Daum C."/>
            <person name="Ng V."/>
            <person name="Clum A."/>
            <person name="Steindorff A."/>
            <person name="Ohm R."/>
            <person name="Martin F."/>
            <person name="Silar P."/>
            <person name="Natvig D."/>
            <person name="Lalanne C."/>
            <person name="Gautier V."/>
            <person name="Ament-velasquez S.L."/>
            <person name="Kruys A."/>
            <person name="Hutchinson M.I."/>
            <person name="Powell A.J."/>
            <person name="Barry K."/>
            <person name="Miller A.N."/>
            <person name="Grigoriev I.V."/>
            <person name="Debuchy R."/>
            <person name="Gladieux P."/>
            <person name="Thoren M.H."/>
            <person name="Johannesson H."/>
        </authorList>
    </citation>
    <scope>NUCLEOTIDE SEQUENCE</scope>
    <source>
        <strain evidence="2">SMH3391-2</strain>
    </source>
</reference>
<feature type="compositionally biased region" description="Polar residues" evidence="1">
    <location>
        <begin position="13"/>
        <end position="25"/>
    </location>
</feature>
<evidence type="ECO:0000313" key="3">
    <source>
        <dbReference type="Proteomes" id="UP001174934"/>
    </source>
</evidence>
<feature type="compositionally biased region" description="Basic residues" evidence="1">
    <location>
        <begin position="43"/>
        <end position="52"/>
    </location>
</feature>